<organism evidence="1 2">
    <name type="scientific">Halomarina halobia</name>
    <dbReference type="NCBI Taxonomy" id="3033386"/>
    <lineage>
        <taxon>Archaea</taxon>
        <taxon>Methanobacteriati</taxon>
        <taxon>Methanobacteriota</taxon>
        <taxon>Stenosarchaea group</taxon>
        <taxon>Halobacteria</taxon>
        <taxon>Halobacteriales</taxon>
        <taxon>Natronomonadaceae</taxon>
        <taxon>Halomarina</taxon>
    </lineage>
</organism>
<gene>
    <name evidence="1" type="ORF">ACFQPE_13415</name>
</gene>
<accession>A0ABD6AB50</accession>
<sequence length="142" mass="15240">MLQNVADDPGALTPEELRARYDDRLRETVETVGAAEAAREAGVPREAVDALAAGGSPDLTLEEAAAILALPADAPDASAIRMEVLDDLMMGMSIAVLDVETLESELDGELEAKEIQQKIEGRFPMTLSELALVQQAIERRKP</sequence>
<dbReference type="Pfam" id="PF19104">
    <property type="entry name" value="DUF5791"/>
    <property type="match status" value="1"/>
</dbReference>
<dbReference type="EMBL" id="JBHTBF010000002">
    <property type="protein sequence ID" value="MFC7317778.1"/>
    <property type="molecule type" value="Genomic_DNA"/>
</dbReference>
<dbReference type="InterPro" id="IPR043809">
    <property type="entry name" value="DUF5791"/>
</dbReference>
<dbReference type="Proteomes" id="UP001596547">
    <property type="component" value="Unassembled WGS sequence"/>
</dbReference>
<dbReference type="RefSeq" id="WP_276302981.1">
    <property type="nucleotide sequence ID" value="NZ_CP119992.1"/>
</dbReference>
<dbReference type="AlphaFoldDB" id="A0ABD6AB50"/>
<comment type="caution">
    <text evidence="1">The sequence shown here is derived from an EMBL/GenBank/DDBJ whole genome shotgun (WGS) entry which is preliminary data.</text>
</comment>
<proteinExistence type="predicted"/>
<name>A0ABD6AB50_9EURY</name>
<dbReference type="GeneID" id="79315539"/>
<reference evidence="1 2" key="1">
    <citation type="journal article" date="2019" name="Int. J. Syst. Evol. Microbiol.">
        <title>The Global Catalogue of Microorganisms (GCM) 10K type strain sequencing project: providing services to taxonomists for standard genome sequencing and annotation.</title>
        <authorList>
            <consortium name="The Broad Institute Genomics Platform"/>
            <consortium name="The Broad Institute Genome Sequencing Center for Infectious Disease"/>
            <person name="Wu L."/>
            <person name="Ma J."/>
        </authorList>
    </citation>
    <scope>NUCLEOTIDE SEQUENCE [LARGE SCALE GENOMIC DNA]</scope>
    <source>
        <strain evidence="1 2">PSR21</strain>
    </source>
</reference>
<protein>
    <submittedName>
        <fullName evidence="1">DUF5791 family protein</fullName>
    </submittedName>
</protein>
<evidence type="ECO:0000313" key="2">
    <source>
        <dbReference type="Proteomes" id="UP001596547"/>
    </source>
</evidence>
<evidence type="ECO:0000313" key="1">
    <source>
        <dbReference type="EMBL" id="MFC7317778.1"/>
    </source>
</evidence>
<keyword evidence="2" id="KW-1185">Reference proteome</keyword>